<evidence type="ECO:0000256" key="16">
    <source>
        <dbReference type="SAM" id="SignalP"/>
    </source>
</evidence>
<dbReference type="Pfam" id="PF00031">
    <property type="entry name" value="Cystatin"/>
    <property type="match status" value="1"/>
</dbReference>
<keyword evidence="3" id="KW-0358">Heparin-binding</keyword>
<evidence type="ECO:0000256" key="6">
    <source>
        <dbReference type="ARBA" id="ARBA00022737"/>
    </source>
</evidence>
<keyword evidence="7" id="KW-0862">Zinc</keyword>
<evidence type="ECO:0000256" key="12">
    <source>
        <dbReference type="ARBA" id="ARBA00023281"/>
    </source>
</evidence>
<keyword evidence="19" id="KW-1185">Reference proteome</keyword>
<feature type="compositionally biased region" description="Basic residues" evidence="15">
    <location>
        <begin position="543"/>
        <end position="554"/>
    </location>
</feature>
<evidence type="ECO:0000256" key="8">
    <source>
        <dbReference type="ARBA" id="ARBA00023008"/>
    </source>
</evidence>
<feature type="chain" id="PRO_5034320484" description="Histidine-rich glycoprotein" evidence="16">
    <location>
        <begin position="19"/>
        <end position="672"/>
    </location>
</feature>
<evidence type="ECO:0000256" key="5">
    <source>
        <dbReference type="ARBA" id="ARBA00022729"/>
    </source>
</evidence>
<protein>
    <recommendedName>
        <fullName evidence="13">Histidine-rich glycoprotein</fullName>
    </recommendedName>
    <alternativeName>
        <fullName evidence="14">Histidine-proline-rich glycoprotein</fullName>
    </alternativeName>
</protein>
<evidence type="ECO:0000256" key="1">
    <source>
        <dbReference type="ARBA" id="ARBA00004613"/>
    </source>
</evidence>
<keyword evidence="6" id="KW-0677">Repeat</keyword>
<evidence type="ECO:0000256" key="2">
    <source>
        <dbReference type="ARBA" id="ARBA00022525"/>
    </source>
</evidence>
<feature type="compositionally biased region" description="Basic and acidic residues" evidence="15">
    <location>
        <begin position="330"/>
        <end position="339"/>
    </location>
</feature>
<feature type="compositionally biased region" description="Basic residues" evidence="15">
    <location>
        <begin position="270"/>
        <end position="294"/>
    </location>
</feature>
<evidence type="ECO:0000256" key="15">
    <source>
        <dbReference type="SAM" id="MobiDB-lite"/>
    </source>
</evidence>
<evidence type="ECO:0000256" key="7">
    <source>
        <dbReference type="ARBA" id="ARBA00022833"/>
    </source>
</evidence>
<dbReference type="SMART" id="SM00043">
    <property type="entry name" value="CY"/>
    <property type="match status" value="2"/>
</dbReference>
<dbReference type="AlphaFoldDB" id="A0A8C3UC14"/>
<reference evidence="18" key="2">
    <citation type="submission" date="2025-08" db="UniProtKB">
        <authorList>
            <consortium name="Ensembl"/>
        </authorList>
    </citation>
    <scope>IDENTIFICATION</scope>
</reference>
<feature type="signal peptide" evidence="16">
    <location>
        <begin position="1"/>
        <end position="18"/>
    </location>
</feature>
<dbReference type="GO" id="GO:0004867">
    <property type="term" value="F:serine-type endopeptidase inhibitor activity"/>
    <property type="evidence" value="ECO:0007669"/>
    <property type="project" value="TreeGrafter"/>
</dbReference>
<dbReference type="InterPro" id="IPR046350">
    <property type="entry name" value="Cystatin_sf"/>
</dbReference>
<keyword evidence="8" id="KW-0186">Copper</keyword>
<reference evidence="18" key="3">
    <citation type="submission" date="2025-09" db="UniProtKB">
        <authorList>
            <consortium name="Ensembl"/>
        </authorList>
    </citation>
    <scope>IDENTIFICATION</scope>
</reference>
<feature type="compositionally biased region" description="Basic and acidic residues" evidence="15">
    <location>
        <begin position="303"/>
        <end position="318"/>
    </location>
</feature>
<feature type="compositionally biased region" description="Basic residues" evidence="15">
    <location>
        <begin position="563"/>
        <end position="576"/>
    </location>
</feature>
<dbReference type="InterPro" id="IPR000010">
    <property type="entry name" value="Cystatin_dom"/>
</dbReference>
<dbReference type="GO" id="GO:0008201">
    <property type="term" value="F:heparin binding"/>
    <property type="evidence" value="ECO:0007669"/>
    <property type="project" value="UniProtKB-KW"/>
</dbReference>
<organism evidence="18 19">
    <name type="scientific">Catharus ustulatus</name>
    <name type="common">Russet-backed thrush</name>
    <name type="synonym">Hylocichla ustulatus</name>
    <dbReference type="NCBI Taxonomy" id="91951"/>
    <lineage>
        <taxon>Eukaryota</taxon>
        <taxon>Metazoa</taxon>
        <taxon>Chordata</taxon>
        <taxon>Craniata</taxon>
        <taxon>Vertebrata</taxon>
        <taxon>Euteleostomi</taxon>
        <taxon>Archelosauria</taxon>
        <taxon>Archosauria</taxon>
        <taxon>Dinosauria</taxon>
        <taxon>Saurischia</taxon>
        <taxon>Theropoda</taxon>
        <taxon>Coelurosauria</taxon>
        <taxon>Aves</taxon>
        <taxon>Neognathae</taxon>
        <taxon>Neoaves</taxon>
        <taxon>Telluraves</taxon>
        <taxon>Australaves</taxon>
        <taxon>Passeriformes</taxon>
        <taxon>Turdidae</taxon>
        <taxon>Catharus</taxon>
    </lineage>
</organism>
<dbReference type="GO" id="GO:0007596">
    <property type="term" value="P:blood coagulation"/>
    <property type="evidence" value="ECO:0007669"/>
    <property type="project" value="UniProtKB-KW"/>
</dbReference>
<dbReference type="SUPFAM" id="SSF54403">
    <property type="entry name" value="Cystatin/monellin"/>
    <property type="match status" value="2"/>
</dbReference>
<dbReference type="GO" id="GO:0004869">
    <property type="term" value="F:cysteine-type endopeptidase inhibitor activity"/>
    <property type="evidence" value="ECO:0007669"/>
    <property type="project" value="InterPro"/>
</dbReference>
<evidence type="ECO:0000256" key="4">
    <source>
        <dbReference type="ARBA" id="ARBA00022696"/>
    </source>
</evidence>
<keyword evidence="2" id="KW-0964">Secreted</keyword>
<accession>A0A8C3UC14</accession>
<comment type="subcellular location">
    <subcellularLocation>
        <location evidence="1">Secreted</location>
    </subcellularLocation>
</comment>
<feature type="region of interest" description="Disordered" evidence="15">
    <location>
        <begin position="270"/>
        <end position="579"/>
    </location>
</feature>
<evidence type="ECO:0000313" key="18">
    <source>
        <dbReference type="Ensembl" id="ENSCUSP00005013354.1"/>
    </source>
</evidence>
<name>A0A8C3UC14_CATUS</name>
<proteinExistence type="predicted"/>
<sequence length="672" mass="75216">MLLLASAFFLTLLQCSNAQNEASITPADCDSIETDAGVALDLVNRQRRDGYVFGLFRVADAHELHLGNSTILYLTLDVVETECSILSRRHWESCEYSDTYPMDFGQCKIITYTNHLLKKPQLYGFNCTLSPVPSDLVECKDCPVKLEALEVTEQHKDIAEKALKKFNSESNHTSNFAVDKVERVLKMTASREGHILGFSIKETNCSKSMQETDQALECDFLHDWHAHTGFCKARIISDADEADGTDISCEIYHPWHHGCGRRGKFSALGHPHRHPHCHHHHFGHRHRHKHHHRHECASSSQSRPEDPEHNPKSNKEDQDGNEEPSSPPPPHDEPDHDHPTPPPQGTDHDHPPHHHGPPCPPHHHHGPPCPPHHHHGPDHDHPPHHHGPPCPPHHHHGPDHDHPPHHHGPPCPPPHHHGPDDDHPGHHHGPPCPPPHHHGPDDDHPPHHHGPPCPPPHHHGPDDDHPGHHHGPPCPPPHHHGPDHGHPPHHHGPPCPPPHHHGPDDDHPPHHHGPPCPPPHHHGPDHDHPPHHHGPPCPPPHGPGHHHPPHHHGPRCPPPPGHPPHHFHHYHRHHPNKTSIPGKYFPCQVTGALYRIPVLNQQDSLTPPTANFPVSQCNFHFSSTGSKLKETAEVPGFPDHPTQSKSCPGKPKFDLPKILCSWLDHFRAITVL</sequence>
<dbReference type="Ensembl" id="ENSCUST00005013889.1">
    <property type="protein sequence ID" value="ENSCUSP00005013354.1"/>
    <property type="gene ID" value="ENSCUSG00005008585.1"/>
</dbReference>
<dbReference type="GO" id="GO:0051918">
    <property type="term" value="P:negative regulation of fibrinolysis"/>
    <property type="evidence" value="ECO:0007669"/>
    <property type="project" value="TreeGrafter"/>
</dbReference>
<keyword evidence="9" id="KW-0094">Blood coagulation</keyword>
<feature type="compositionally biased region" description="Basic residues" evidence="15">
    <location>
        <begin position="467"/>
        <end position="479"/>
    </location>
</feature>
<evidence type="ECO:0000256" key="9">
    <source>
        <dbReference type="ARBA" id="ARBA00023084"/>
    </source>
</evidence>
<evidence type="ECO:0000256" key="11">
    <source>
        <dbReference type="ARBA" id="ARBA00023180"/>
    </source>
</evidence>
<dbReference type="GO" id="GO:0060255">
    <property type="term" value="P:regulation of macromolecule metabolic process"/>
    <property type="evidence" value="ECO:0007669"/>
    <property type="project" value="UniProtKB-ARBA"/>
</dbReference>
<keyword evidence="10" id="KW-1015">Disulfide bond</keyword>
<feature type="domain" description="Cystatin" evidence="17">
    <location>
        <begin position="19"/>
        <end position="128"/>
    </location>
</feature>
<dbReference type="FunFam" id="3.10.450.10:FF:000005">
    <property type="entry name" value="Histidine-rich glycoprotein"/>
    <property type="match status" value="1"/>
</dbReference>
<dbReference type="CDD" id="cd00042">
    <property type="entry name" value="CY"/>
    <property type="match status" value="1"/>
</dbReference>
<dbReference type="GO" id="GO:0072562">
    <property type="term" value="C:blood microparticle"/>
    <property type="evidence" value="ECO:0007669"/>
    <property type="project" value="TreeGrafter"/>
</dbReference>
<dbReference type="Proteomes" id="UP000694563">
    <property type="component" value="Chromosome 10"/>
</dbReference>
<evidence type="ECO:0000256" key="3">
    <source>
        <dbReference type="ARBA" id="ARBA00022674"/>
    </source>
</evidence>
<keyword evidence="5 16" id="KW-0732">Signal</keyword>
<dbReference type="PANTHER" id="PTHR13814">
    <property type="entry name" value="FETUIN"/>
    <property type="match status" value="1"/>
</dbReference>
<dbReference type="GO" id="GO:0042730">
    <property type="term" value="P:fibrinolysis"/>
    <property type="evidence" value="ECO:0007669"/>
    <property type="project" value="UniProtKB-KW"/>
</dbReference>
<feature type="compositionally biased region" description="Basic residues" evidence="15">
    <location>
        <begin position="351"/>
        <end position="408"/>
    </location>
</feature>
<evidence type="ECO:0000259" key="17">
    <source>
        <dbReference type="SMART" id="SM00043"/>
    </source>
</evidence>
<evidence type="ECO:0000313" key="19">
    <source>
        <dbReference type="Proteomes" id="UP000694563"/>
    </source>
</evidence>
<evidence type="ECO:0000256" key="14">
    <source>
        <dbReference type="ARBA" id="ARBA00041330"/>
    </source>
</evidence>
<dbReference type="InterPro" id="IPR050735">
    <property type="entry name" value="Kininogen_Fetuin_HRG"/>
</dbReference>
<feature type="domain" description="Cystatin" evidence="17">
    <location>
        <begin position="138"/>
        <end position="250"/>
    </location>
</feature>
<dbReference type="GO" id="GO:0010543">
    <property type="term" value="P:regulation of platelet activation"/>
    <property type="evidence" value="ECO:0007669"/>
    <property type="project" value="TreeGrafter"/>
</dbReference>
<keyword evidence="11" id="KW-0325">Glycoprotein</keyword>
<keyword evidence="12" id="KW-0280">Fibrinolysis</keyword>
<evidence type="ECO:0000256" key="13">
    <source>
        <dbReference type="ARBA" id="ARBA00039613"/>
    </source>
</evidence>
<evidence type="ECO:0000256" key="10">
    <source>
        <dbReference type="ARBA" id="ARBA00023157"/>
    </source>
</evidence>
<reference evidence="18" key="1">
    <citation type="submission" date="2020-10" db="EMBL/GenBank/DDBJ databases">
        <title>Catharus ustulatus (Swainson's thrush) genome, bCatUst1, primary haplotype v2.</title>
        <authorList>
            <person name="Delmore K."/>
            <person name="Vafadar M."/>
            <person name="Formenti G."/>
            <person name="Chow W."/>
            <person name="Pelan S."/>
            <person name="Howe K."/>
            <person name="Rhie A."/>
            <person name="Mountcastle J."/>
            <person name="Haase B."/>
            <person name="Fedrigo O."/>
            <person name="Jarvis E.D."/>
        </authorList>
    </citation>
    <scope>NUCLEOTIDE SEQUENCE [LARGE SCALE GENOMIC DNA]</scope>
</reference>
<dbReference type="GO" id="GO:0008270">
    <property type="term" value="F:zinc ion binding"/>
    <property type="evidence" value="ECO:0007669"/>
    <property type="project" value="TreeGrafter"/>
</dbReference>
<keyword evidence="4" id="KW-0356">Hemostasis</keyword>
<feature type="compositionally biased region" description="Basic residues" evidence="15">
    <location>
        <begin position="509"/>
        <end position="521"/>
    </location>
</feature>
<dbReference type="Gene3D" id="3.10.450.10">
    <property type="match status" value="2"/>
</dbReference>
<dbReference type="PANTHER" id="PTHR13814:SF3">
    <property type="entry name" value="HISTIDINE-RICH GLYCOPROTEIN"/>
    <property type="match status" value="1"/>
</dbReference>